<dbReference type="SUPFAM" id="SSF47384">
    <property type="entry name" value="Homodimeric domain of signal transducing histidine kinase"/>
    <property type="match status" value="1"/>
</dbReference>
<feature type="transmembrane region" description="Helical" evidence="13">
    <location>
        <begin position="260"/>
        <end position="279"/>
    </location>
</feature>
<dbReference type="PROSITE" id="PS50885">
    <property type="entry name" value="HAMP"/>
    <property type="match status" value="1"/>
</dbReference>
<evidence type="ECO:0000256" key="6">
    <source>
        <dbReference type="ARBA" id="ARBA00022679"/>
    </source>
</evidence>
<dbReference type="InterPro" id="IPR036097">
    <property type="entry name" value="HisK_dim/P_sf"/>
</dbReference>
<evidence type="ECO:0000256" key="3">
    <source>
        <dbReference type="ARBA" id="ARBA00012438"/>
    </source>
</evidence>
<dbReference type="SMART" id="SM00388">
    <property type="entry name" value="HisKA"/>
    <property type="match status" value="1"/>
</dbReference>
<proteinExistence type="predicted"/>
<evidence type="ECO:0000256" key="4">
    <source>
        <dbReference type="ARBA" id="ARBA00022475"/>
    </source>
</evidence>
<dbReference type="Gene3D" id="6.10.340.10">
    <property type="match status" value="1"/>
</dbReference>
<dbReference type="CDD" id="cd06225">
    <property type="entry name" value="HAMP"/>
    <property type="match status" value="1"/>
</dbReference>
<dbReference type="Gene3D" id="1.10.287.130">
    <property type="match status" value="1"/>
</dbReference>
<dbReference type="RefSeq" id="WP_007131480.1">
    <property type="nucleotide sequence ID" value="NZ_BOSA01000003.1"/>
</dbReference>
<dbReference type="PRINTS" id="PR00344">
    <property type="entry name" value="BCTRLSENSOR"/>
</dbReference>
<dbReference type="SUPFAM" id="SSF55874">
    <property type="entry name" value="ATPase domain of HSP90 chaperone/DNA topoisomerase II/histidine kinase"/>
    <property type="match status" value="1"/>
</dbReference>
<feature type="coiled-coil region" evidence="12">
    <location>
        <begin position="332"/>
        <end position="362"/>
    </location>
</feature>
<keyword evidence="4" id="KW-1003">Cell membrane</keyword>
<evidence type="ECO:0000256" key="11">
    <source>
        <dbReference type="ARBA" id="ARBA00023136"/>
    </source>
</evidence>
<dbReference type="CDD" id="cd00082">
    <property type="entry name" value="HisKA"/>
    <property type="match status" value="1"/>
</dbReference>
<name>A0ABS4FKN4_9BACL</name>
<keyword evidence="5" id="KW-0597">Phosphoprotein</keyword>
<dbReference type="InterPro" id="IPR003660">
    <property type="entry name" value="HAMP_dom"/>
</dbReference>
<sequence>MKKHSVVTKLFVATSLLILFIFSLVMFAQGQFFEHFYRSSKINAMEHNSNQLLKELEKEPNAKLPARTIGEFMNQNDTSISILNSNFEIIRLNPYFIKLQTKNKIVKIEIPLDGIQEGEVPQNLRLGDVIAVDGIFMDENDTIMQPVSIRPRGNYPEVGLVRVQGTVSDLLIPENRTYNPLYQDALVKEAVEEWLENVDLYQHQLKQGSVIRVNWSDKWSGVDYVFLLHPFLNSANEKHYLFSMTSMQPVGEAVNTLRKYFIYAAPIIIFLVMLLSLVYSRMLSRPLIMLNRAAVRLAKLDFSSPPDVRTNDEFGELSRSLNILSHNLDTTIKQLQHANIMLQEDVEEKKRAEELRKELIASISHELKTPLGIVKGFAEGLQDGVAKEKKERYLALIVNETDRMNDLIMDMLELSKFEVKAVKLSPSSFDLYNLIQRVVDSFSQQMESKKLQFYTNNLNQRGLFVEADLRRIEQVLLNLMSNAIRHAFENSEIKMSIKKGIGTITVIIENNGKSIPEEDLVRIWDHFYRAEKSRDRKTGGTGLGLAIVKHILELHGSDYGAVNTKQGVAFYFTLNEGRK</sequence>
<dbReference type="GO" id="GO:0016301">
    <property type="term" value="F:kinase activity"/>
    <property type="evidence" value="ECO:0007669"/>
    <property type="project" value="UniProtKB-KW"/>
</dbReference>
<organism evidence="16 17">
    <name type="scientific">Paenibacillus lactis</name>
    <dbReference type="NCBI Taxonomy" id="228574"/>
    <lineage>
        <taxon>Bacteria</taxon>
        <taxon>Bacillati</taxon>
        <taxon>Bacillota</taxon>
        <taxon>Bacilli</taxon>
        <taxon>Bacillales</taxon>
        <taxon>Paenibacillaceae</taxon>
        <taxon>Paenibacillus</taxon>
    </lineage>
</organism>
<dbReference type="InterPro" id="IPR036890">
    <property type="entry name" value="HATPase_C_sf"/>
</dbReference>
<dbReference type="Proteomes" id="UP000706926">
    <property type="component" value="Unassembled WGS sequence"/>
</dbReference>
<dbReference type="InterPro" id="IPR050351">
    <property type="entry name" value="BphY/WalK/GraS-like"/>
</dbReference>
<comment type="caution">
    <text evidence="16">The sequence shown here is derived from an EMBL/GenBank/DDBJ whole genome shotgun (WGS) entry which is preliminary data.</text>
</comment>
<comment type="catalytic activity">
    <reaction evidence="1">
        <text>ATP + protein L-histidine = ADP + protein N-phospho-L-histidine.</text>
        <dbReference type="EC" id="2.7.13.3"/>
    </reaction>
</comment>
<evidence type="ECO:0000256" key="9">
    <source>
        <dbReference type="ARBA" id="ARBA00022840"/>
    </source>
</evidence>
<dbReference type="Pfam" id="PF02518">
    <property type="entry name" value="HATPase_c"/>
    <property type="match status" value="1"/>
</dbReference>
<dbReference type="SMART" id="SM00387">
    <property type="entry name" value="HATPase_c"/>
    <property type="match status" value="1"/>
</dbReference>
<dbReference type="InterPro" id="IPR004358">
    <property type="entry name" value="Sig_transdc_His_kin-like_C"/>
</dbReference>
<gene>
    <name evidence="16" type="ORF">J2Z18_005967</name>
</gene>
<feature type="domain" description="HAMP" evidence="15">
    <location>
        <begin position="281"/>
        <end position="333"/>
    </location>
</feature>
<dbReference type="SUPFAM" id="SSF158472">
    <property type="entry name" value="HAMP domain-like"/>
    <property type="match status" value="1"/>
</dbReference>
<keyword evidence="9" id="KW-0067">ATP-binding</keyword>
<keyword evidence="12" id="KW-0175">Coiled coil</keyword>
<evidence type="ECO:0000256" key="8">
    <source>
        <dbReference type="ARBA" id="ARBA00022777"/>
    </source>
</evidence>
<evidence type="ECO:0000313" key="16">
    <source>
        <dbReference type="EMBL" id="MBP1896826.1"/>
    </source>
</evidence>
<reference evidence="16 17" key="1">
    <citation type="submission" date="2021-03" db="EMBL/GenBank/DDBJ databases">
        <title>Genomic Encyclopedia of Type Strains, Phase IV (KMG-IV): sequencing the most valuable type-strain genomes for metagenomic binning, comparative biology and taxonomic classification.</title>
        <authorList>
            <person name="Goeker M."/>
        </authorList>
    </citation>
    <scope>NUCLEOTIDE SEQUENCE [LARGE SCALE GENOMIC DNA]</scope>
    <source>
        <strain evidence="16 17">DSM 15596</strain>
    </source>
</reference>
<evidence type="ECO:0000256" key="13">
    <source>
        <dbReference type="SAM" id="Phobius"/>
    </source>
</evidence>
<dbReference type="PROSITE" id="PS50109">
    <property type="entry name" value="HIS_KIN"/>
    <property type="match status" value="1"/>
</dbReference>
<dbReference type="PANTHER" id="PTHR45453:SF3">
    <property type="entry name" value="HISTIDINE KINASE"/>
    <property type="match status" value="1"/>
</dbReference>
<dbReference type="Pfam" id="PF00512">
    <property type="entry name" value="HisKA"/>
    <property type="match status" value="1"/>
</dbReference>
<dbReference type="EC" id="2.7.13.3" evidence="3"/>
<evidence type="ECO:0000259" key="14">
    <source>
        <dbReference type="PROSITE" id="PS50109"/>
    </source>
</evidence>
<keyword evidence="6" id="KW-0808">Transferase</keyword>
<evidence type="ECO:0000259" key="15">
    <source>
        <dbReference type="PROSITE" id="PS50885"/>
    </source>
</evidence>
<evidence type="ECO:0000256" key="5">
    <source>
        <dbReference type="ARBA" id="ARBA00022553"/>
    </source>
</evidence>
<feature type="domain" description="Histidine kinase" evidence="14">
    <location>
        <begin position="362"/>
        <end position="578"/>
    </location>
</feature>
<accession>A0ABS4FKN4</accession>
<keyword evidence="10" id="KW-0902">Two-component regulatory system</keyword>
<evidence type="ECO:0000256" key="12">
    <source>
        <dbReference type="SAM" id="Coils"/>
    </source>
</evidence>
<dbReference type="PANTHER" id="PTHR45453">
    <property type="entry name" value="PHOSPHATE REGULON SENSOR PROTEIN PHOR"/>
    <property type="match status" value="1"/>
</dbReference>
<dbReference type="InterPro" id="IPR005467">
    <property type="entry name" value="His_kinase_dom"/>
</dbReference>
<evidence type="ECO:0000256" key="7">
    <source>
        <dbReference type="ARBA" id="ARBA00022741"/>
    </source>
</evidence>
<evidence type="ECO:0000256" key="1">
    <source>
        <dbReference type="ARBA" id="ARBA00000085"/>
    </source>
</evidence>
<keyword evidence="17" id="KW-1185">Reference proteome</keyword>
<protein>
    <recommendedName>
        <fullName evidence="3">histidine kinase</fullName>
        <ecNumber evidence="3">2.7.13.3</ecNumber>
    </recommendedName>
</protein>
<dbReference type="Pfam" id="PF00672">
    <property type="entry name" value="HAMP"/>
    <property type="match status" value="1"/>
</dbReference>
<dbReference type="Gene3D" id="3.30.565.10">
    <property type="entry name" value="Histidine kinase-like ATPase, C-terminal domain"/>
    <property type="match status" value="1"/>
</dbReference>
<keyword evidence="8 16" id="KW-0418">Kinase</keyword>
<dbReference type="SMART" id="SM00304">
    <property type="entry name" value="HAMP"/>
    <property type="match status" value="1"/>
</dbReference>
<keyword evidence="13" id="KW-1133">Transmembrane helix</keyword>
<evidence type="ECO:0000256" key="2">
    <source>
        <dbReference type="ARBA" id="ARBA00004651"/>
    </source>
</evidence>
<keyword evidence="13" id="KW-0812">Transmembrane</keyword>
<keyword evidence="7" id="KW-0547">Nucleotide-binding</keyword>
<dbReference type="InterPro" id="IPR003594">
    <property type="entry name" value="HATPase_dom"/>
</dbReference>
<dbReference type="EMBL" id="JAGGKI010000031">
    <property type="protein sequence ID" value="MBP1896826.1"/>
    <property type="molecule type" value="Genomic_DNA"/>
</dbReference>
<evidence type="ECO:0000313" key="17">
    <source>
        <dbReference type="Proteomes" id="UP000706926"/>
    </source>
</evidence>
<evidence type="ECO:0000256" key="10">
    <source>
        <dbReference type="ARBA" id="ARBA00023012"/>
    </source>
</evidence>
<keyword evidence="11 13" id="KW-0472">Membrane</keyword>
<comment type="subcellular location">
    <subcellularLocation>
        <location evidence="2">Cell membrane</location>
        <topology evidence="2">Multi-pass membrane protein</topology>
    </subcellularLocation>
</comment>
<dbReference type="GeneID" id="95407807"/>
<dbReference type="InterPro" id="IPR003661">
    <property type="entry name" value="HisK_dim/P_dom"/>
</dbReference>